<comment type="caution">
    <text evidence="1">The sequence shown here is derived from an EMBL/GenBank/DDBJ whole genome shotgun (WGS) entry which is preliminary data.</text>
</comment>
<reference evidence="1 2" key="1">
    <citation type="submission" date="2024-01" db="EMBL/GenBank/DDBJ databases">
        <title>The genomes of 5 underutilized Papilionoideae crops provide insights into root nodulation and disease resistanc.</title>
        <authorList>
            <person name="Jiang F."/>
        </authorList>
    </citation>
    <scope>NUCLEOTIDE SEQUENCE [LARGE SCALE GENOMIC DNA]</scope>
    <source>
        <strain evidence="1">JINMINGXINNONG_FW02</strain>
        <tissue evidence="1">Leaves</tissue>
    </source>
</reference>
<evidence type="ECO:0000313" key="2">
    <source>
        <dbReference type="Proteomes" id="UP001374584"/>
    </source>
</evidence>
<sequence length="79" mass="9162">MRNSEVRTSSRTLRKVSYVESEESEEVDEGKKKKSQKALFSSVYRYPSLLVSPLLWPSHCHFNQVSTSFFSVSNLVKKF</sequence>
<proteinExistence type="predicted"/>
<name>A0AAN9LF20_PHACN</name>
<evidence type="ECO:0000313" key="1">
    <source>
        <dbReference type="EMBL" id="KAK7334681.1"/>
    </source>
</evidence>
<organism evidence="1 2">
    <name type="scientific">Phaseolus coccineus</name>
    <name type="common">Scarlet runner bean</name>
    <name type="synonym">Phaseolus multiflorus</name>
    <dbReference type="NCBI Taxonomy" id="3886"/>
    <lineage>
        <taxon>Eukaryota</taxon>
        <taxon>Viridiplantae</taxon>
        <taxon>Streptophyta</taxon>
        <taxon>Embryophyta</taxon>
        <taxon>Tracheophyta</taxon>
        <taxon>Spermatophyta</taxon>
        <taxon>Magnoliopsida</taxon>
        <taxon>eudicotyledons</taxon>
        <taxon>Gunneridae</taxon>
        <taxon>Pentapetalae</taxon>
        <taxon>rosids</taxon>
        <taxon>fabids</taxon>
        <taxon>Fabales</taxon>
        <taxon>Fabaceae</taxon>
        <taxon>Papilionoideae</taxon>
        <taxon>50 kb inversion clade</taxon>
        <taxon>NPAAA clade</taxon>
        <taxon>indigoferoid/millettioid clade</taxon>
        <taxon>Phaseoleae</taxon>
        <taxon>Phaseolus</taxon>
    </lineage>
</organism>
<dbReference type="AlphaFoldDB" id="A0AAN9LF20"/>
<protein>
    <submittedName>
        <fullName evidence="1">Uncharacterized protein</fullName>
    </submittedName>
</protein>
<gene>
    <name evidence="1" type="ORF">VNO80_26442</name>
</gene>
<keyword evidence="2" id="KW-1185">Reference proteome</keyword>
<dbReference type="EMBL" id="JAYMYR010000010">
    <property type="protein sequence ID" value="KAK7334681.1"/>
    <property type="molecule type" value="Genomic_DNA"/>
</dbReference>
<dbReference type="Proteomes" id="UP001374584">
    <property type="component" value="Unassembled WGS sequence"/>
</dbReference>
<accession>A0AAN9LF20</accession>